<evidence type="ECO:0000313" key="3">
    <source>
        <dbReference type="Proteomes" id="UP000243524"/>
    </source>
</evidence>
<feature type="transmembrane region" description="Helical" evidence="1">
    <location>
        <begin position="6"/>
        <end position="23"/>
    </location>
</feature>
<feature type="transmembrane region" description="Helical" evidence="1">
    <location>
        <begin position="60"/>
        <end position="82"/>
    </location>
</feature>
<dbReference type="OrthoDB" id="2970074at2"/>
<proteinExistence type="predicted"/>
<evidence type="ECO:0000313" key="2">
    <source>
        <dbReference type="EMBL" id="PKR77681.1"/>
    </source>
</evidence>
<feature type="transmembrane region" description="Helical" evidence="1">
    <location>
        <begin position="35"/>
        <end position="54"/>
    </location>
</feature>
<reference evidence="2 3" key="1">
    <citation type="submission" date="2017-06" db="EMBL/GenBank/DDBJ databases">
        <title>the draft geome sequence of Illustriluteabacillus marina B3227.</title>
        <authorList>
            <person name="He R.-H."/>
            <person name="Du Z.-J."/>
        </authorList>
    </citation>
    <scope>NUCLEOTIDE SEQUENCE [LARGE SCALE GENOMIC DNA]</scope>
    <source>
        <strain evidence="2 3">B3227</strain>
    </source>
</reference>
<organism evidence="2 3">
    <name type="scientific">Halalkalibacillus sediminis</name>
    <dbReference type="NCBI Taxonomy" id="2018042"/>
    <lineage>
        <taxon>Bacteria</taxon>
        <taxon>Bacillati</taxon>
        <taxon>Bacillota</taxon>
        <taxon>Bacilli</taxon>
        <taxon>Bacillales</taxon>
        <taxon>Bacillaceae</taxon>
        <taxon>Halalkalibacillus</taxon>
    </lineage>
</organism>
<keyword evidence="1" id="KW-0812">Transmembrane</keyword>
<name>A0A2I0QTL5_9BACI</name>
<dbReference type="Proteomes" id="UP000243524">
    <property type="component" value="Unassembled WGS sequence"/>
</dbReference>
<sequence length="89" mass="10259">MSFGQHVVLLFIVLVLTGVLRVIQLKSFTRIDIFLWVFGPLLVLSFIMIFFALIDLKRTVFWDIGLNLFIYASIGIGGGIMWQRVIKRI</sequence>
<dbReference type="EMBL" id="PJNH01000002">
    <property type="protein sequence ID" value="PKR77681.1"/>
    <property type="molecule type" value="Genomic_DNA"/>
</dbReference>
<protein>
    <submittedName>
        <fullName evidence="2">Uncharacterized protein</fullName>
    </submittedName>
</protein>
<gene>
    <name evidence="2" type="ORF">CEY16_07040</name>
</gene>
<keyword evidence="1" id="KW-1133">Transmembrane helix</keyword>
<keyword evidence="3" id="KW-1185">Reference proteome</keyword>
<dbReference type="RefSeq" id="WP_101331289.1">
    <property type="nucleotide sequence ID" value="NZ_PJNH01000002.1"/>
</dbReference>
<comment type="caution">
    <text evidence="2">The sequence shown here is derived from an EMBL/GenBank/DDBJ whole genome shotgun (WGS) entry which is preliminary data.</text>
</comment>
<dbReference type="AlphaFoldDB" id="A0A2I0QTL5"/>
<keyword evidence="1" id="KW-0472">Membrane</keyword>
<accession>A0A2I0QTL5</accession>
<evidence type="ECO:0000256" key="1">
    <source>
        <dbReference type="SAM" id="Phobius"/>
    </source>
</evidence>